<evidence type="ECO:0000256" key="2">
    <source>
        <dbReference type="ARBA" id="ARBA00022448"/>
    </source>
</evidence>
<dbReference type="SMART" id="SM00382">
    <property type="entry name" value="AAA"/>
    <property type="match status" value="1"/>
</dbReference>
<reference evidence="6" key="2">
    <citation type="journal article" date="2021" name="PeerJ">
        <title>Extensive microbial diversity within the chicken gut microbiome revealed by metagenomics and culture.</title>
        <authorList>
            <person name="Gilroy R."/>
            <person name="Ravi A."/>
            <person name="Getino M."/>
            <person name="Pursley I."/>
            <person name="Horton D.L."/>
            <person name="Alikhan N.F."/>
            <person name="Baker D."/>
            <person name="Gharbi K."/>
            <person name="Hall N."/>
            <person name="Watson M."/>
            <person name="Adriaenssens E.M."/>
            <person name="Foster-Nyarko E."/>
            <person name="Jarju S."/>
            <person name="Secka A."/>
            <person name="Antonio M."/>
            <person name="Oren A."/>
            <person name="Chaudhuri R.R."/>
            <person name="La Ragione R."/>
            <person name="Hildebrand F."/>
            <person name="Pallen M.J."/>
        </authorList>
    </citation>
    <scope>NUCLEOTIDE SEQUENCE</scope>
    <source>
        <strain evidence="6">CHK178-757</strain>
    </source>
</reference>
<dbReference type="InterPro" id="IPR027417">
    <property type="entry name" value="P-loop_NTPase"/>
</dbReference>
<dbReference type="InterPro" id="IPR003593">
    <property type="entry name" value="AAA+_ATPase"/>
</dbReference>
<comment type="similarity">
    <text evidence="1">Belongs to the ABC transporter superfamily.</text>
</comment>
<dbReference type="CDD" id="cd03235">
    <property type="entry name" value="ABC_Metallic_Cations"/>
    <property type="match status" value="1"/>
</dbReference>
<dbReference type="AlphaFoldDB" id="A0A9D1F445"/>
<evidence type="ECO:0000259" key="5">
    <source>
        <dbReference type="PROSITE" id="PS50893"/>
    </source>
</evidence>
<dbReference type="PANTHER" id="PTHR42734">
    <property type="entry name" value="METAL TRANSPORT SYSTEM ATP-BINDING PROTEIN TM_0124-RELATED"/>
    <property type="match status" value="1"/>
</dbReference>
<comment type="caution">
    <text evidence="6">The sequence shown here is derived from an EMBL/GenBank/DDBJ whole genome shotgun (WGS) entry which is preliminary data.</text>
</comment>
<dbReference type="PANTHER" id="PTHR42734:SF17">
    <property type="entry name" value="METAL TRANSPORT SYSTEM ATP-BINDING PROTEIN TM_0124-RELATED"/>
    <property type="match status" value="1"/>
</dbReference>
<dbReference type="Pfam" id="PF00005">
    <property type="entry name" value="ABC_tran"/>
    <property type="match status" value="1"/>
</dbReference>
<dbReference type="PROSITE" id="PS50893">
    <property type="entry name" value="ABC_TRANSPORTER_2"/>
    <property type="match status" value="1"/>
</dbReference>
<keyword evidence="4 6" id="KW-0067">ATP-binding</keyword>
<dbReference type="InterPro" id="IPR050153">
    <property type="entry name" value="Metal_Ion_Import_ABC"/>
</dbReference>
<sequence length="249" mass="28172">MDLLTVDHVSIAYDNERDYAVEDVSFTVREGEYICLIGSNGSGKSTLLKGITGLVKVTRGNIEYPINKDGYAYLSQSHLIDRNFPATVYEVILSGTQRRDKWSPFYTKADKKLAAEAMEMFGVTQFKDRRIGHLSGGQQQRVLLARAFCRQPKLLLLDEPCAGLDPEMTKEFYQILDRLNKEKKIAVLMASHDMDQVENYAGRVIVMDQTVEFDGTVQQWREMMEESHRCVCGADENHGAHKKGDGGHE</sequence>
<dbReference type="PROSITE" id="PS00211">
    <property type="entry name" value="ABC_TRANSPORTER_1"/>
    <property type="match status" value="1"/>
</dbReference>
<evidence type="ECO:0000256" key="1">
    <source>
        <dbReference type="ARBA" id="ARBA00005417"/>
    </source>
</evidence>
<name>A0A9D1F445_9FIRM</name>
<dbReference type="SUPFAM" id="SSF52540">
    <property type="entry name" value="P-loop containing nucleoside triphosphate hydrolases"/>
    <property type="match status" value="1"/>
</dbReference>
<reference evidence="6" key="1">
    <citation type="submission" date="2020-10" db="EMBL/GenBank/DDBJ databases">
        <authorList>
            <person name="Gilroy R."/>
        </authorList>
    </citation>
    <scope>NUCLEOTIDE SEQUENCE</scope>
    <source>
        <strain evidence="6">CHK178-757</strain>
    </source>
</reference>
<dbReference type="InterPro" id="IPR003439">
    <property type="entry name" value="ABC_transporter-like_ATP-bd"/>
</dbReference>
<evidence type="ECO:0000256" key="3">
    <source>
        <dbReference type="ARBA" id="ARBA00022741"/>
    </source>
</evidence>
<protein>
    <submittedName>
        <fullName evidence="6">ABC transporter ATP-binding protein</fullName>
    </submittedName>
</protein>
<evidence type="ECO:0000313" key="6">
    <source>
        <dbReference type="EMBL" id="HIS46757.1"/>
    </source>
</evidence>
<dbReference type="EMBL" id="DVIT01000015">
    <property type="protein sequence ID" value="HIS46757.1"/>
    <property type="molecule type" value="Genomic_DNA"/>
</dbReference>
<dbReference type="GO" id="GO:0016887">
    <property type="term" value="F:ATP hydrolysis activity"/>
    <property type="evidence" value="ECO:0007669"/>
    <property type="project" value="InterPro"/>
</dbReference>
<dbReference type="Proteomes" id="UP000823927">
    <property type="component" value="Unassembled WGS sequence"/>
</dbReference>
<evidence type="ECO:0000256" key="4">
    <source>
        <dbReference type="ARBA" id="ARBA00022840"/>
    </source>
</evidence>
<organism evidence="6 7">
    <name type="scientific">Candidatus Scybalocola faecigallinarum</name>
    <dbReference type="NCBI Taxonomy" id="2840941"/>
    <lineage>
        <taxon>Bacteria</taxon>
        <taxon>Bacillati</taxon>
        <taxon>Bacillota</taxon>
        <taxon>Clostridia</taxon>
        <taxon>Lachnospirales</taxon>
        <taxon>Lachnospiraceae</taxon>
        <taxon>Lachnospiraceae incertae sedis</taxon>
        <taxon>Candidatus Scybalocola (ex Gilroy et al. 2021)</taxon>
    </lineage>
</organism>
<gene>
    <name evidence="6" type="ORF">IAB46_04190</name>
</gene>
<dbReference type="InterPro" id="IPR017871">
    <property type="entry name" value="ABC_transporter-like_CS"/>
</dbReference>
<accession>A0A9D1F445</accession>
<dbReference type="GO" id="GO:0005524">
    <property type="term" value="F:ATP binding"/>
    <property type="evidence" value="ECO:0007669"/>
    <property type="project" value="UniProtKB-KW"/>
</dbReference>
<evidence type="ECO:0000313" key="7">
    <source>
        <dbReference type="Proteomes" id="UP000823927"/>
    </source>
</evidence>
<keyword evidence="2" id="KW-0813">Transport</keyword>
<feature type="domain" description="ABC transporter" evidence="5">
    <location>
        <begin position="4"/>
        <end position="234"/>
    </location>
</feature>
<proteinExistence type="inferred from homology"/>
<keyword evidence="3" id="KW-0547">Nucleotide-binding</keyword>
<dbReference type="Gene3D" id="3.40.50.300">
    <property type="entry name" value="P-loop containing nucleotide triphosphate hydrolases"/>
    <property type="match status" value="1"/>
</dbReference>